<keyword evidence="5 7" id="KW-0630">Potassium</keyword>
<feature type="binding site" evidence="7">
    <location>
        <position position="459"/>
    </location>
    <ligand>
        <name>(6S)-5-formyl-5,6,7,8-tetrahydrofolate</name>
        <dbReference type="ChEBI" id="CHEBI:57457"/>
    </ligand>
</feature>
<dbReference type="GO" id="GO:0046872">
    <property type="term" value="F:metal ion binding"/>
    <property type="evidence" value="ECO:0007669"/>
    <property type="project" value="UniProtKB-KW"/>
</dbReference>
<dbReference type="InterPro" id="IPR027368">
    <property type="entry name" value="MnmE_dom2"/>
</dbReference>
<evidence type="ECO:0000259" key="9">
    <source>
        <dbReference type="PROSITE" id="PS51709"/>
    </source>
</evidence>
<dbReference type="InterPro" id="IPR004520">
    <property type="entry name" value="GTPase_MnmE"/>
</dbReference>
<dbReference type="NCBIfam" id="TIGR00231">
    <property type="entry name" value="small_GTP"/>
    <property type="match status" value="1"/>
</dbReference>
<feature type="binding site" evidence="7">
    <location>
        <position position="239"/>
    </location>
    <ligand>
        <name>Mg(2+)</name>
        <dbReference type="ChEBI" id="CHEBI:18420"/>
    </ligand>
</feature>
<dbReference type="InterPro" id="IPR027266">
    <property type="entry name" value="TrmE/GcvT-like"/>
</dbReference>
<keyword evidence="6 7" id="KW-0342">GTP-binding</keyword>
<evidence type="ECO:0000256" key="4">
    <source>
        <dbReference type="ARBA" id="ARBA00022842"/>
    </source>
</evidence>
<dbReference type="Pfam" id="PF12631">
    <property type="entry name" value="MnmE_helical"/>
    <property type="match status" value="1"/>
</dbReference>
<dbReference type="GO" id="GO:0005829">
    <property type="term" value="C:cytosol"/>
    <property type="evidence" value="ECO:0007669"/>
    <property type="project" value="TreeGrafter"/>
</dbReference>
<dbReference type="HAMAP" id="MF_00379">
    <property type="entry name" value="GTPase_MnmE"/>
    <property type="match status" value="1"/>
</dbReference>
<feature type="binding site" evidence="7">
    <location>
        <position position="91"/>
    </location>
    <ligand>
        <name>(6S)-5-formyl-5,6,7,8-tetrahydrofolate</name>
        <dbReference type="ChEBI" id="CHEBI:57457"/>
    </ligand>
</feature>
<sequence length="459" mass="50271">MSRTYFDRAEPIVALATPEGRSALAVIRTSGENAVDIVARCFSQPQALLGAEGYHAVYGWIFDPVSQERLDEVVALVFRAPHSFTGENAVEIMCHGSTAVAQRILEVLYTQGFSPALPGEFSFRAFAGGKTDLVRAEAINELTHASCEAARHDALQRLSGVLSRKLEEIRNLMIDVLADINARLDYPEDEGPEETDRWVQLMQRAQDELSDLIRSYPGGRLRQEGLLVVIAGRPNAGKSSLFNLLVREERAIVSPEPGTTRDWLEAWISIGDFAVRIVDTAGLRNTGNSIEAEGVRRSHALLARADVILYLVDGTVGLDDEDRSFVARYPRALLLWNKADLSRCMPAPSAWAAVSAKDIHSFGSFESMLKSALHSSIQEALTSGQYEAQVRIASERQARLLRQAHEAIAQAMEAQTAGAGLDLVALHIRESAECIGEITGDIAPDEVLERVFSTFCLGK</sequence>
<dbReference type="Pfam" id="PF01926">
    <property type="entry name" value="MMR_HSR1"/>
    <property type="match status" value="1"/>
</dbReference>
<reference evidence="10" key="1">
    <citation type="submission" date="2017-02" db="EMBL/GenBank/DDBJ databases">
        <authorList>
            <person name="Regsiter A."/>
            <person name="William W."/>
        </authorList>
    </citation>
    <scope>NUCLEOTIDE SEQUENCE</scope>
    <source>
        <strain evidence="10">BdmA 4</strain>
    </source>
</reference>
<evidence type="ECO:0000256" key="7">
    <source>
        <dbReference type="HAMAP-Rule" id="MF_00379"/>
    </source>
</evidence>
<accession>A0A3P3XNM1</accession>
<evidence type="ECO:0000256" key="1">
    <source>
        <dbReference type="ARBA" id="ARBA00011043"/>
    </source>
</evidence>
<dbReference type="CDD" id="cd04164">
    <property type="entry name" value="trmE"/>
    <property type="match status" value="1"/>
</dbReference>
<dbReference type="PROSITE" id="PS51709">
    <property type="entry name" value="G_TRME"/>
    <property type="match status" value="1"/>
</dbReference>
<evidence type="ECO:0000256" key="5">
    <source>
        <dbReference type="ARBA" id="ARBA00022958"/>
    </source>
</evidence>
<dbReference type="CDD" id="cd14858">
    <property type="entry name" value="TrmE_N"/>
    <property type="match status" value="1"/>
</dbReference>
<keyword evidence="7" id="KW-0963">Cytoplasm</keyword>
<proteinExistence type="inferred from homology"/>
<dbReference type="PANTHER" id="PTHR42714">
    <property type="entry name" value="TRNA MODIFICATION GTPASE GTPBP3"/>
    <property type="match status" value="1"/>
</dbReference>
<dbReference type="InterPro" id="IPR006073">
    <property type="entry name" value="GTP-bd"/>
</dbReference>
<dbReference type="GO" id="GO:0005525">
    <property type="term" value="F:GTP binding"/>
    <property type="evidence" value="ECO:0007669"/>
    <property type="project" value="UniProtKB-UniRule"/>
</dbReference>
<dbReference type="InterPro" id="IPR025867">
    <property type="entry name" value="MnmE_helical"/>
</dbReference>
<dbReference type="Gene3D" id="3.30.1360.120">
    <property type="entry name" value="Probable tRNA modification gtpase trme, domain 1"/>
    <property type="match status" value="1"/>
</dbReference>
<dbReference type="EC" id="3.6.-.-" evidence="7"/>
<dbReference type="InterPro" id="IPR005225">
    <property type="entry name" value="Small_GTP-bd"/>
</dbReference>
<dbReference type="AlphaFoldDB" id="A0A3P3XNM1"/>
<feature type="binding site" evidence="7">
    <location>
        <position position="28"/>
    </location>
    <ligand>
        <name>(6S)-5-formyl-5,6,7,8-tetrahydrofolate</name>
        <dbReference type="ChEBI" id="CHEBI:57457"/>
    </ligand>
</feature>
<evidence type="ECO:0000256" key="6">
    <source>
        <dbReference type="ARBA" id="ARBA00023134"/>
    </source>
</evidence>
<dbReference type="Gene3D" id="3.40.50.300">
    <property type="entry name" value="P-loop containing nucleotide triphosphate hydrolases"/>
    <property type="match status" value="1"/>
</dbReference>
<keyword evidence="7" id="KW-0479">Metal-binding</keyword>
<dbReference type="EMBL" id="FWDO01000004">
    <property type="protein sequence ID" value="SLM17888.1"/>
    <property type="molecule type" value="Genomic_DNA"/>
</dbReference>
<dbReference type="Pfam" id="PF10396">
    <property type="entry name" value="TrmE_N"/>
    <property type="match status" value="1"/>
</dbReference>
<comment type="caution">
    <text evidence="7">Lacks conserved residue(s) required for the propagation of feature annotation.</text>
</comment>
<feature type="binding site" evidence="7">
    <location>
        <begin position="254"/>
        <end position="260"/>
    </location>
    <ligand>
        <name>GTP</name>
        <dbReference type="ChEBI" id="CHEBI:37565"/>
    </ligand>
</feature>
<feature type="binding site" evidence="7">
    <location>
        <position position="260"/>
    </location>
    <ligand>
        <name>Mg(2+)</name>
        <dbReference type="ChEBI" id="CHEBI:18420"/>
    </ligand>
</feature>
<evidence type="ECO:0000256" key="2">
    <source>
        <dbReference type="ARBA" id="ARBA00022694"/>
    </source>
</evidence>
<dbReference type="InterPro" id="IPR018948">
    <property type="entry name" value="GTP-bd_TrmE_N"/>
</dbReference>
<dbReference type="InterPro" id="IPR031168">
    <property type="entry name" value="G_TrmE"/>
</dbReference>
<evidence type="ECO:0000256" key="3">
    <source>
        <dbReference type="ARBA" id="ARBA00022741"/>
    </source>
</evidence>
<dbReference type="SUPFAM" id="SSF116878">
    <property type="entry name" value="TrmE connector domain"/>
    <property type="match status" value="1"/>
</dbReference>
<comment type="cofactor">
    <cofactor evidence="7">
        <name>K(+)</name>
        <dbReference type="ChEBI" id="CHEBI:29103"/>
    </cofactor>
    <text evidence="7">Binds 1 potassium ion per subunit.</text>
</comment>
<comment type="subcellular location">
    <subcellularLocation>
        <location evidence="7">Cytoplasm</location>
    </subcellularLocation>
</comment>
<dbReference type="Gene3D" id="1.20.120.430">
    <property type="entry name" value="tRNA modification GTPase MnmE domain 2"/>
    <property type="match status" value="1"/>
</dbReference>
<gene>
    <name evidence="7 10" type="primary">mnmE</name>
    <name evidence="7" type="synonym">trmE</name>
    <name evidence="10" type="ORF">SPIRO4BDMA_40460</name>
</gene>
<dbReference type="GO" id="GO:0003924">
    <property type="term" value="F:GTPase activity"/>
    <property type="evidence" value="ECO:0007669"/>
    <property type="project" value="UniProtKB-UniRule"/>
</dbReference>
<feature type="binding site" evidence="7">
    <location>
        <begin position="235"/>
        <end position="240"/>
    </location>
    <ligand>
        <name>GTP</name>
        <dbReference type="ChEBI" id="CHEBI:37565"/>
    </ligand>
</feature>
<organism evidence="10">
    <name type="scientific">uncultured spirochete</name>
    <dbReference type="NCBI Taxonomy" id="156406"/>
    <lineage>
        <taxon>Bacteria</taxon>
        <taxon>Pseudomonadati</taxon>
        <taxon>Spirochaetota</taxon>
        <taxon>Spirochaetia</taxon>
        <taxon>Spirochaetales</taxon>
        <taxon>environmental samples</taxon>
    </lineage>
</organism>
<keyword evidence="7 10" id="KW-0378">Hydrolase</keyword>
<evidence type="ECO:0000256" key="8">
    <source>
        <dbReference type="RuleBase" id="RU003313"/>
    </source>
</evidence>
<feature type="binding site" evidence="7">
    <location>
        <begin position="279"/>
        <end position="282"/>
    </location>
    <ligand>
        <name>GTP</name>
        <dbReference type="ChEBI" id="CHEBI:37565"/>
    </ligand>
</feature>
<feature type="binding site" evidence="7">
    <location>
        <position position="130"/>
    </location>
    <ligand>
        <name>(6S)-5-formyl-5,6,7,8-tetrahydrofolate</name>
        <dbReference type="ChEBI" id="CHEBI:57457"/>
    </ligand>
</feature>
<protein>
    <recommendedName>
        <fullName evidence="7">tRNA modification GTPase MnmE</fullName>
        <ecNumber evidence="7">3.6.-.-</ecNumber>
    </recommendedName>
</protein>
<dbReference type="InterPro" id="IPR027417">
    <property type="entry name" value="P-loop_NTPase"/>
</dbReference>
<comment type="similarity">
    <text evidence="1 7 8">Belongs to the TRAFAC class TrmE-Era-EngA-EngB-Septin-like GTPase superfamily. TrmE GTPase family.</text>
</comment>
<comment type="function">
    <text evidence="7">Exhibits a very high intrinsic GTPase hydrolysis rate. Involved in the addition of a carboxymethylaminomethyl (cmnm) group at the wobble position (U34) of certain tRNAs, forming tRNA-cmnm(5)s(2)U34.</text>
</comment>
<keyword evidence="2 7" id="KW-0819">tRNA processing</keyword>
<dbReference type="NCBIfam" id="TIGR00450">
    <property type="entry name" value="mnmE_trmE_thdF"/>
    <property type="match status" value="1"/>
</dbReference>
<feature type="binding site" evidence="7">
    <location>
        <begin position="337"/>
        <end position="340"/>
    </location>
    <ligand>
        <name>GTP</name>
        <dbReference type="ChEBI" id="CHEBI:37565"/>
    </ligand>
</feature>
<dbReference type="PANTHER" id="PTHR42714:SF2">
    <property type="entry name" value="TRNA MODIFICATION GTPASE GTPBP3, MITOCHONDRIAL"/>
    <property type="match status" value="1"/>
</dbReference>
<dbReference type="GO" id="GO:0002098">
    <property type="term" value="P:tRNA wobble uridine modification"/>
    <property type="evidence" value="ECO:0007669"/>
    <property type="project" value="TreeGrafter"/>
</dbReference>
<dbReference type="SUPFAM" id="SSF52540">
    <property type="entry name" value="P-loop containing nucleoside triphosphate hydrolases"/>
    <property type="match status" value="1"/>
</dbReference>
<keyword evidence="4 7" id="KW-0460">Magnesium</keyword>
<name>A0A3P3XNM1_9SPIR</name>
<feature type="domain" description="TrmE-type G" evidence="9">
    <location>
        <begin position="225"/>
        <end position="413"/>
    </location>
</feature>
<dbReference type="GO" id="GO:0030488">
    <property type="term" value="P:tRNA methylation"/>
    <property type="evidence" value="ECO:0007669"/>
    <property type="project" value="TreeGrafter"/>
</dbReference>
<evidence type="ECO:0000313" key="10">
    <source>
        <dbReference type="EMBL" id="SLM17888.1"/>
    </source>
</evidence>
<keyword evidence="3 7" id="KW-0547">Nucleotide-binding</keyword>
<comment type="subunit">
    <text evidence="7">Homodimer. Heterotetramer of two MnmE and two MnmG subunits.</text>
</comment>